<dbReference type="InterPro" id="IPR037873">
    <property type="entry name" value="BamE-like"/>
</dbReference>
<comment type="caution">
    <text evidence="7">The sequence shown here is derived from an EMBL/GenBank/DDBJ whole genome shotgun (WGS) entry which is preliminary data.</text>
</comment>
<evidence type="ECO:0000256" key="4">
    <source>
        <dbReference type="HAMAP-Rule" id="MF_00925"/>
    </source>
</evidence>
<dbReference type="PANTHER" id="PTHR37482">
    <property type="entry name" value="OUTER MEMBRANE PROTEIN ASSEMBLY FACTOR BAME"/>
    <property type="match status" value="1"/>
</dbReference>
<evidence type="ECO:0000259" key="6">
    <source>
        <dbReference type="Pfam" id="PF04355"/>
    </source>
</evidence>
<gene>
    <name evidence="4" type="primary">bamE</name>
    <name evidence="7" type="ORF">EDC56_3393</name>
</gene>
<reference evidence="7 8" key="1">
    <citation type="submission" date="2018-11" db="EMBL/GenBank/DDBJ databases">
        <title>Genomic Encyclopedia of Type Strains, Phase IV (KMG-IV): sequencing the most valuable type-strain genomes for metagenomic binning, comparative biology and taxonomic classification.</title>
        <authorList>
            <person name="Goeker M."/>
        </authorList>
    </citation>
    <scope>NUCLEOTIDE SEQUENCE [LARGE SCALE GENOMIC DNA]</scope>
    <source>
        <strain evidence="7 8">DSM 100316</strain>
    </source>
</reference>
<dbReference type="GO" id="GO:0051205">
    <property type="term" value="P:protein insertion into membrane"/>
    <property type="evidence" value="ECO:0007669"/>
    <property type="project" value="UniProtKB-UniRule"/>
</dbReference>
<comment type="subunit">
    <text evidence="4">Part of the Bam complex.</text>
</comment>
<feature type="domain" description="Outer membrane protein assembly factor BamE" evidence="6">
    <location>
        <begin position="44"/>
        <end position="113"/>
    </location>
</feature>
<dbReference type="PANTHER" id="PTHR37482:SF1">
    <property type="entry name" value="OUTER MEMBRANE PROTEIN ASSEMBLY FACTOR BAME"/>
    <property type="match status" value="1"/>
</dbReference>
<feature type="compositionally biased region" description="Acidic residues" evidence="5">
    <location>
        <begin position="135"/>
        <end position="149"/>
    </location>
</feature>
<keyword evidence="8" id="KW-1185">Reference proteome</keyword>
<dbReference type="Pfam" id="PF04355">
    <property type="entry name" value="BamE"/>
    <property type="match status" value="1"/>
</dbReference>
<evidence type="ECO:0000256" key="5">
    <source>
        <dbReference type="SAM" id="MobiDB-lite"/>
    </source>
</evidence>
<proteinExistence type="inferred from homology"/>
<feature type="region of interest" description="Disordered" evidence="5">
    <location>
        <begin position="132"/>
        <end position="168"/>
    </location>
</feature>
<dbReference type="GO" id="GO:0030674">
    <property type="term" value="F:protein-macromolecule adaptor activity"/>
    <property type="evidence" value="ECO:0007669"/>
    <property type="project" value="TreeGrafter"/>
</dbReference>
<dbReference type="HAMAP" id="MF_00925">
    <property type="entry name" value="OM_assembly_BamE"/>
    <property type="match status" value="1"/>
</dbReference>
<dbReference type="InterPro" id="IPR007450">
    <property type="entry name" value="BamE_dom"/>
</dbReference>
<evidence type="ECO:0000313" key="8">
    <source>
        <dbReference type="Proteomes" id="UP000275394"/>
    </source>
</evidence>
<dbReference type="Proteomes" id="UP000275394">
    <property type="component" value="Unassembled WGS sequence"/>
</dbReference>
<name>A0A3N2DG02_9GAMM</name>
<dbReference type="InterPro" id="IPR026592">
    <property type="entry name" value="BamE"/>
</dbReference>
<evidence type="ECO:0000256" key="1">
    <source>
        <dbReference type="ARBA" id="ARBA00022729"/>
    </source>
</evidence>
<evidence type="ECO:0000256" key="3">
    <source>
        <dbReference type="ARBA" id="ARBA00023237"/>
    </source>
</evidence>
<protein>
    <recommendedName>
        <fullName evidence="4">Outer membrane protein assembly factor BamE</fullName>
    </recommendedName>
</protein>
<comment type="function">
    <text evidence="4">Part of the outer membrane protein assembly complex, which is involved in assembly and insertion of beta-barrel proteins into the outer membrane.</text>
</comment>
<sequence length="168" mass="18578">MILPFQDTLSDTLMQRLTTTLVLLVALAGCTEFPGIYKLDIAQGNVITQEMVDQLEPGMTRRQVKFILGSPLLQDTFNDDRWDYYYSLRSQSRPKPEQRMSLYFQGDKLTHFTGSLIPGGGAAVHDDSAINADAAFDDDDDDSAIEGEEVAPLKDASNTIPGDKSQDL</sequence>
<keyword evidence="1 4" id="KW-0732">Signal</keyword>
<dbReference type="AlphaFoldDB" id="A0A3N2DG02"/>
<keyword evidence="2 4" id="KW-0472">Membrane</keyword>
<dbReference type="Gene3D" id="3.30.1450.10">
    <property type="match status" value="1"/>
</dbReference>
<comment type="similarity">
    <text evidence="4">Belongs to the BamE family.</text>
</comment>
<keyword evidence="7" id="KW-0449">Lipoprotein</keyword>
<evidence type="ECO:0000313" key="7">
    <source>
        <dbReference type="EMBL" id="ROR98661.1"/>
    </source>
</evidence>
<dbReference type="GO" id="GO:1990063">
    <property type="term" value="C:Bam protein complex"/>
    <property type="evidence" value="ECO:0007669"/>
    <property type="project" value="TreeGrafter"/>
</dbReference>
<keyword evidence="3 4" id="KW-0998">Cell outer membrane</keyword>
<evidence type="ECO:0000256" key="2">
    <source>
        <dbReference type="ARBA" id="ARBA00023136"/>
    </source>
</evidence>
<organism evidence="7 8">
    <name type="scientific">Sinobacterium caligoides</name>
    <dbReference type="NCBI Taxonomy" id="933926"/>
    <lineage>
        <taxon>Bacteria</taxon>
        <taxon>Pseudomonadati</taxon>
        <taxon>Pseudomonadota</taxon>
        <taxon>Gammaproteobacteria</taxon>
        <taxon>Cellvibrionales</taxon>
        <taxon>Spongiibacteraceae</taxon>
        <taxon>Sinobacterium</taxon>
    </lineage>
</organism>
<comment type="subcellular location">
    <subcellularLocation>
        <location evidence="4">Cell outer membrane</location>
    </subcellularLocation>
</comment>
<dbReference type="GO" id="GO:0043165">
    <property type="term" value="P:Gram-negative-bacterium-type cell outer membrane assembly"/>
    <property type="evidence" value="ECO:0007669"/>
    <property type="project" value="UniProtKB-UniRule"/>
</dbReference>
<accession>A0A3N2DG02</accession>
<dbReference type="EMBL" id="RKHR01000007">
    <property type="protein sequence ID" value="ROR98661.1"/>
    <property type="molecule type" value="Genomic_DNA"/>
</dbReference>